<accession>A0ACD4NRS9</accession>
<protein>
    <submittedName>
        <fullName evidence="1">Uncharacterized protein</fullName>
    </submittedName>
</protein>
<dbReference type="Proteomes" id="UP001163223">
    <property type="component" value="Chromosome"/>
</dbReference>
<gene>
    <name evidence="1" type="ORF">OXU80_05160</name>
</gene>
<dbReference type="EMBL" id="CP113520">
    <property type="protein sequence ID" value="WAJ29624.1"/>
    <property type="molecule type" value="Genomic_DNA"/>
</dbReference>
<name>A0ACD4NRS9_9HYPH</name>
<proteinExistence type="predicted"/>
<reference evidence="1" key="1">
    <citation type="submission" date="2022-11" db="EMBL/GenBank/DDBJ databases">
        <title>beta-Carotene-producing bacterium, Jeongeuplla avenae sp. nov., alleviates the salt stress of Arabidopsis seedlings.</title>
        <authorList>
            <person name="Jiang L."/>
            <person name="Lee J."/>
        </authorList>
    </citation>
    <scope>NUCLEOTIDE SEQUENCE</scope>
    <source>
        <strain evidence="1">DY_R2A_6</strain>
    </source>
</reference>
<keyword evidence="2" id="KW-1185">Reference proteome</keyword>
<organism evidence="1 2">
    <name type="scientific">Antarcticirhabdus aurantiaca</name>
    <dbReference type="NCBI Taxonomy" id="2606717"/>
    <lineage>
        <taxon>Bacteria</taxon>
        <taxon>Pseudomonadati</taxon>
        <taxon>Pseudomonadota</taxon>
        <taxon>Alphaproteobacteria</taxon>
        <taxon>Hyphomicrobiales</taxon>
        <taxon>Aurantimonadaceae</taxon>
        <taxon>Antarcticirhabdus</taxon>
    </lineage>
</organism>
<sequence length="74" mass="8219">MDKNAIRTATSERQALVESGAEAARRAARRSDNPHAVDSPEWQAWMDGYDHQAVWLELGRGSYGLAPRTALVPR</sequence>
<evidence type="ECO:0000313" key="1">
    <source>
        <dbReference type="EMBL" id="WAJ29624.1"/>
    </source>
</evidence>
<evidence type="ECO:0000313" key="2">
    <source>
        <dbReference type="Proteomes" id="UP001163223"/>
    </source>
</evidence>